<dbReference type="InterPro" id="IPR036864">
    <property type="entry name" value="Zn2-C6_fun-type_DNA-bd_sf"/>
</dbReference>
<dbReference type="InterPro" id="IPR052783">
    <property type="entry name" value="Metabolic/Drug-Res_Regulator"/>
</dbReference>
<feature type="compositionally biased region" description="Basic residues" evidence="1">
    <location>
        <begin position="372"/>
        <end position="387"/>
    </location>
</feature>
<dbReference type="Gene3D" id="4.10.240.10">
    <property type="entry name" value="Zn(2)-C6 fungal-type DNA-binding domain"/>
    <property type="match status" value="1"/>
</dbReference>
<feature type="region of interest" description="Disordered" evidence="1">
    <location>
        <begin position="101"/>
        <end position="123"/>
    </location>
</feature>
<evidence type="ECO:0000313" key="4">
    <source>
        <dbReference type="Proteomes" id="UP000590412"/>
    </source>
</evidence>
<organism evidence="3 4">
    <name type="scientific">Candida parapsilosis</name>
    <name type="common">Yeast</name>
    <dbReference type="NCBI Taxonomy" id="5480"/>
    <lineage>
        <taxon>Eukaryota</taxon>
        <taxon>Fungi</taxon>
        <taxon>Dikarya</taxon>
        <taxon>Ascomycota</taxon>
        <taxon>Saccharomycotina</taxon>
        <taxon>Pichiomycetes</taxon>
        <taxon>Debaryomycetaceae</taxon>
        <taxon>Candida/Lodderomyces clade</taxon>
        <taxon>Candida</taxon>
    </lineage>
</organism>
<feature type="compositionally biased region" description="Low complexity" evidence="1">
    <location>
        <begin position="324"/>
        <end position="361"/>
    </location>
</feature>
<dbReference type="InterPro" id="IPR001138">
    <property type="entry name" value="Zn2Cys6_DnaBD"/>
</dbReference>
<proteinExistence type="predicted"/>
<evidence type="ECO:0000259" key="2">
    <source>
        <dbReference type="PROSITE" id="PS50048"/>
    </source>
</evidence>
<protein>
    <submittedName>
        <fullName evidence="3">Fungal Zn(2)-Cys(6) binuclear cluster domain family protein</fullName>
    </submittedName>
</protein>
<evidence type="ECO:0000256" key="1">
    <source>
        <dbReference type="SAM" id="MobiDB-lite"/>
    </source>
</evidence>
<dbReference type="PROSITE" id="PS00463">
    <property type="entry name" value="ZN2_CY6_FUNGAL_1"/>
    <property type="match status" value="1"/>
</dbReference>
<dbReference type="PROSITE" id="PS50048">
    <property type="entry name" value="ZN2_CY6_FUNGAL_2"/>
    <property type="match status" value="1"/>
</dbReference>
<accession>A0A8X7NN33</accession>
<reference evidence="3" key="1">
    <citation type="submission" date="2020-03" db="EMBL/GenBank/DDBJ databases">
        <title>FDA dAtabase for Regulatory Grade micrObial Sequences (FDA-ARGOS): Supporting development and validation of Infectious Disease Dx tests.</title>
        <authorList>
            <person name="Campos J."/>
            <person name="Goldberg B."/>
            <person name="Tallon L."/>
            <person name="Sadzewicz L."/>
            <person name="Vavikolanu K."/>
            <person name="Mehta A."/>
            <person name="Aluvathingal J."/>
            <person name="Nadendla S."/>
            <person name="Nandy P."/>
            <person name="Geyer C."/>
            <person name="Yan Y."/>
            <person name="Sichtig H."/>
        </authorList>
    </citation>
    <scope>NUCLEOTIDE SEQUENCE [LARGE SCALE GENOMIC DNA]</scope>
    <source>
        <strain evidence="3">FDAARGOS_652</strain>
    </source>
</reference>
<dbReference type="OrthoDB" id="5600212at2759"/>
<comment type="caution">
    <text evidence="3">The sequence shown here is derived from an EMBL/GenBank/DDBJ whole genome shotgun (WGS) entry which is preliminary data.</text>
</comment>
<sequence length="500" mass="55383">MQSENSVHACHVKKKRVGKACDSCRIKKTKCDGKKPCNRCLLDNKICVFTEKRKVKEKIHPPGYIELLETRLDILSKSFEKLIELSRPHLPFIDEIVQEESASKKGHNDNVSSSPESSEGDNKVDSIPINKIVSYLIEQRGLLQNVPVDWEEGALIAANFRNDNLQSSSQAFAEHKSEKITGGGSDSFDLHSPPVMRPVNRACSTSSSRSQVRKMIKEEPISPASSHSFSGNFNLNSDEQWVANDQALSELGSDSLERNSGMSPPSMNDNQQHKQQQRNGDYNGHNQTPLTASLFSNNYTNLRHQPISKNPSLTSLSNKYEAHTLSSAPNSSSETTPPSSIFTTNSPITLSTVRRSSSTLSQPQNNKLKSCIAHHHHVHKPVHHSRHSSLEVKKRSNSFELSPTGSIQDGSSHPSSAVASIADEFIANDRYYDAMGDVIALQPSFESSPTNQSMDRAMDDGFYNEVARGPLNFQGPGAFEVLIGAYEDSLMNNRSFLEKY</sequence>
<feature type="domain" description="Zn(2)-C6 fungal-type" evidence="2">
    <location>
        <begin position="20"/>
        <end position="49"/>
    </location>
</feature>
<feature type="region of interest" description="Disordered" evidence="1">
    <location>
        <begin position="324"/>
        <end position="415"/>
    </location>
</feature>
<dbReference type="SUPFAM" id="SSF57701">
    <property type="entry name" value="Zn2/Cys6 DNA-binding domain"/>
    <property type="match status" value="1"/>
</dbReference>
<dbReference type="GO" id="GO:0008270">
    <property type="term" value="F:zinc ion binding"/>
    <property type="evidence" value="ECO:0007669"/>
    <property type="project" value="InterPro"/>
</dbReference>
<dbReference type="Proteomes" id="UP000590412">
    <property type="component" value="Unassembled WGS sequence"/>
</dbReference>
<dbReference type="CDD" id="cd00067">
    <property type="entry name" value="GAL4"/>
    <property type="match status" value="1"/>
</dbReference>
<dbReference type="PANTHER" id="PTHR47655">
    <property type="entry name" value="QUINIC ACID UTILIZATION ACTIVATOR"/>
    <property type="match status" value="1"/>
</dbReference>
<dbReference type="SMART" id="SM00066">
    <property type="entry name" value="GAL4"/>
    <property type="match status" value="1"/>
</dbReference>
<dbReference type="AlphaFoldDB" id="A0A8X7NN33"/>
<dbReference type="EMBL" id="JABWAB010000004">
    <property type="protein sequence ID" value="KAF6052296.1"/>
    <property type="molecule type" value="Genomic_DNA"/>
</dbReference>
<evidence type="ECO:0000313" key="3">
    <source>
        <dbReference type="EMBL" id="KAF6052296.1"/>
    </source>
</evidence>
<feature type="region of interest" description="Disordered" evidence="1">
    <location>
        <begin position="254"/>
        <end position="292"/>
    </location>
</feature>
<dbReference type="GO" id="GO:0000981">
    <property type="term" value="F:DNA-binding transcription factor activity, RNA polymerase II-specific"/>
    <property type="evidence" value="ECO:0007669"/>
    <property type="project" value="InterPro"/>
</dbReference>
<gene>
    <name evidence="3" type="ORF">FOB60_002552</name>
</gene>
<dbReference type="PANTHER" id="PTHR47655:SF3">
    <property type="entry name" value="ZN(II)2CYS6 TRANSCRIPTION FACTOR (EUROFUNG)"/>
    <property type="match status" value="1"/>
</dbReference>
<feature type="compositionally biased region" description="Polar residues" evidence="1">
    <location>
        <begin position="258"/>
        <end position="292"/>
    </location>
</feature>
<name>A0A8X7NN33_CANPA</name>
<dbReference type="Pfam" id="PF00172">
    <property type="entry name" value="Zn_clus"/>
    <property type="match status" value="1"/>
</dbReference>
<feature type="region of interest" description="Disordered" evidence="1">
    <location>
        <begin position="171"/>
        <end position="214"/>
    </location>
</feature>
<feature type="compositionally biased region" description="Polar residues" evidence="1">
    <location>
        <begin position="398"/>
        <end position="415"/>
    </location>
</feature>